<reference evidence="2" key="1">
    <citation type="journal article" date="2014" name="Int. J. Syst. Evol. Microbiol.">
        <title>Complete genome sequence of Corynebacterium casei LMG S-19264T (=DSM 44701T), isolated from a smear-ripened cheese.</title>
        <authorList>
            <consortium name="US DOE Joint Genome Institute (JGI-PGF)"/>
            <person name="Walter F."/>
            <person name="Albersmeier A."/>
            <person name="Kalinowski J."/>
            <person name="Ruckert C."/>
        </authorList>
    </citation>
    <scope>NUCLEOTIDE SEQUENCE</scope>
    <source>
        <strain evidence="2">JCM 17251</strain>
    </source>
</reference>
<dbReference type="RefSeq" id="WP_188856635.1">
    <property type="nucleotide sequence ID" value="NZ_BMOS01000008.1"/>
</dbReference>
<dbReference type="AlphaFoldDB" id="A0A917XX64"/>
<dbReference type="InterPro" id="IPR021486">
    <property type="entry name" value="DUF3139"/>
</dbReference>
<gene>
    <name evidence="2" type="ORF">GCM10007971_14530</name>
</gene>
<protein>
    <recommendedName>
        <fullName evidence="4">DUF3139 domain-containing protein</fullName>
    </recommendedName>
</protein>
<comment type="caution">
    <text evidence="2">The sequence shown here is derived from an EMBL/GenBank/DDBJ whole genome shotgun (WGS) entry which is preliminary data.</text>
</comment>
<evidence type="ECO:0008006" key="4">
    <source>
        <dbReference type="Google" id="ProtNLM"/>
    </source>
</evidence>
<sequence length="137" mass="15821">MQKKLIFISLITVVVIIAAIPAGFLYVLNNGNPYTKYIANKHVPAYLGEQGYTDGEIADAHYVEPKHLINRDFYHGHYMVVFKDERDITYYYGVTKKGKEVKQFCEKDILLPNGVTDIFEEATKYSEKECHHSLDNR</sequence>
<dbReference type="Pfam" id="PF11337">
    <property type="entry name" value="DUF3139"/>
    <property type="match status" value="1"/>
</dbReference>
<proteinExistence type="predicted"/>
<dbReference type="EMBL" id="BMOS01000008">
    <property type="protein sequence ID" value="GGN55592.1"/>
    <property type="molecule type" value="Genomic_DNA"/>
</dbReference>
<keyword evidence="3" id="KW-1185">Reference proteome</keyword>
<evidence type="ECO:0000313" key="2">
    <source>
        <dbReference type="EMBL" id="GGN55592.1"/>
    </source>
</evidence>
<name>A0A917XX64_9BACI</name>
<reference evidence="2" key="2">
    <citation type="submission" date="2020-09" db="EMBL/GenBank/DDBJ databases">
        <authorList>
            <person name="Sun Q."/>
            <person name="Ohkuma M."/>
        </authorList>
    </citation>
    <scope>NUCLEOTIDE SEQUENCE</scope>
    <source>
        <strain evidence="2">JCM 17251</strain>
    </source>
</reference>
<accession>A0A917XX64</accession>
<keyword evidence="1" id="KW-1133">Transmembrane helix</keyword>
<evidence type="ECO:0000313" key="3">
    <source>
        <dbReference type="Proteomes" id="UP000624041"/>
    </source>
</evidence>
<dbReference type="Proteomes" id="UP000624041">
    <property type="component" value="Unassembled WGS sequence"/>
</dbReference>
<organism evidence="2 3">
    <name type="scientific">Oceanobacillus indicireducens</name>
    <dbReference type="NCBI Taxonomy" id="1004261"/>
    <lineage>
        <taxon>Bacteria</taxon>
        <taxon>Bacillati</taxon>
        <taxon>Bacillota</taxon>
        <taxon>Bacilli</taxon>
        <taxon>Bacillales</taxon>
        <taxon>Bacillaceae</taxon>
        <taxon>Oceanobacillus</taxon>
    </lineage>
</organism>
<keyword evidence="1" id="KW-0472">Membrane</keyword>
<feature type="transmembrane region" description="Helical" evidence="1">
    <location>
        <begin position="6"/>
        <end position="28"/>
    </location>
</feature>
<evidence type="ECO:0000256" key="1">
    <source>
        <dbReference type="SAM" id="Phobius"/>
    </source>
</evidence>
<keyword evidence="1" id="KW-0812">Transmembrane</keyword>